<evidence type="ECO:0000313" key="2">
    <source>
        <dbReference type="EMBL" id="GMF25019.1"/>
    </source>
</evidence>
<dbReference type="Gene3D" id="2.30.42.10">
    <property type="match status" value="1"/>
</dbReference>
<sequence>MTVDEFGREHYVVEAPAGRLGILLFENERGFIIVQGFGEVQTPDDTFVNESAKQQLLAMRQVVQMGDRLVAINSDEVVHCSLSEVICHLGKLSAIKRQLKFARYHQGQRTTKRYDPEKLVIVRAPSGPLGLVLSNVIHYGAVIDDFQQLSDGSESHLKKYLNVHRGCQIVEINGVDVSELPREEVAKVLAEMRAEDKEMVLYRMTPNTCARFSKLTISSGDMSINFTETENFRCVVAVAVAPEVEPGDVLIGINGVNLTSSSRAAAIEILAQTPLPQILTFYHDETAILPECHSIQINAWPSGLNLDISDPTHARLQGLTTPEDADRPEYKHLADFIPGSYIITVNGLDVHQYMLEDISRLLSKLGNACKQIVVGNMALINRLEQTRLVSVISVPPGPLGIKFDGGHDDVARVAGFNVMADGNPGIIQQSGQVPVGSILHSVNKMNVTCLTMSQTVALLQKMASAPKQLVFLSITKNNTRTVSIRVPPGPLGIDLRTTPANTVAVDRLNTDPVCGPTHIFDHGGVVSGSEILAIDGFDVTSLHIADLSQLLRLLASHEKIITFGTTVEAYDDMLNSDLKSTLTSLVVTKSPMGIQFDSLLENAACTTNVFKSDCNQEIPPGSRLIAIDHVDIRALSLNEIIGILKSLGGVEKTLTFDTKYHQTAPITPTAIAPSSPTLKKILKGTPAGDRILAASPQQTISSSSTPNALTTKATVRFAEVDPLQESLTQVRSCISTAYISLLNVSITTAISVTPAITEDRSLPVF</sequence>
<comment type="caution">
    <text evidence="2">The sequence shown here is derived from an EMBL/GenBank/DDBJ whole genome shotgun (WGS) entry which is preliminary data.</text>
</comment>
<dbReference type="EMBL" id="BSXT01000346">
    <property type="protein sequence ID" value="GMF25019.1"/>
    <property type="molecule type" value="Genomic_DNA"/>
</dbReference>
<dbReference type="InterPro" id="IPR036034">
    <property type="entry name" value="PDZ_sf"/>
</dbReference>
<accession>A0A9W6X0S0</accession>
<dbReference type="Proteomes" id="UP001165121">
    <property type="component" value="Unassembled WGS sequence"/>
</dbReference>
<organism evidence="2 3">
    <name type="scientific">Phytophthora fragariaefolia</name>
    <dbReference type="NCBI Taxonomy" id="1490495"/>
    <lineage>
        <taxon>Eukaryota</taxon>
        <taxon>Sar</taxon>
        <taxon>Stramenopiles</taxon>
        <taxon>Oomycota</taxon>
        <taxon>Peronosporomycetes</taxon>
        <taxon>Peronosporales</taxon>
        <taxon>Peronosporaceae</taxon>
        <taxon>Phytophthora</taxon>
    </lineage>
</organism>
<feature type="domain" description="PDZ" evidence="1">
    <location>
        <begin position="118"/>
        <end position="189"/>
    </location>
</feature>
<keyword evidence="3" id="KW-1185">Reference proteome</keyword>
<name>A0A9W6X0S0_9STRA</name>
<dbReference type="OrthoDB" id="75502at2759"/>
<evidence type="ECO:0000259" key="1">
    <source>
        <dbReference type="PROSITE" id="PS50106"/>
    </source>
</evidence>
<evidence type="ECO:0000313" key="3">
    <source>
        <dbReference type="Proteomes" id="UP001165121"/>
    </source>
</evidence>
<dbReference type="InterPro" id="IPR001478">
    <property type="entry name" value="PDZ"/>
</dbReference>
<protein>
    <submittedName>
        <fullName evidence="2">Unnamed protein product</fullName>
    </submittedName>
</protein>
<gene>
    <name evidence="2" type="ORF">Pfra01_000436600</name>
</gene>
<dbReference type="SUPFAM" id="SSF50156">
    <property type="entry name" value="PDZ domain-like"/>
    <property type="match status" value="2"/>
</dbReference>
<proteinExistence type="predicted"/>
<dbReference type="CDD" id="cd00136">
    <property type="entry name" value="PDZ_canonical"/>
    <property type="match status" value="1"/>
</dbReference>
<reference evidence="2" key="1">
    <citation type="submission" date="2023-04" db="EMBL/GenBank/DDBJ databases">
        <title>Phytophthora fragariaefolia NBRC 109709.</title>
        <authorList>
            <person name="Ichikawa N."/>
            <person name="Sato H."/>
            <person name="Tonouchi N."/>
        </authorList>
    </citation>
    <scope>NUCLEOTIDE SEQUENCE</scope>
    <source>
        <strain evidence="2">NBRC 109709</strain>
    </source>
</reference>
<dbReference type="AlphaFoldDB" id="A0A9W6X0S0"/>
<dbReference type="PROSITE" id="PS50106">
    <property type="entry name" value="PDZ"/>
    <property type="match status" value="1"/>
</dbReference>